<organism evidence="3 4">
    <name type="scientific">Trichonephila clavata</name>
    <name type="common">Joro spider</name>
    <name type="synonym">Nephila clavata</name>
    <dbReference type="NCBI Taxonomy" id="2740835"/>
    <lineage>
        <taxon>Eukaryota</taxon>
        <taxon>Metazoa</taxon>
        <taxon>Ecdysozoa</taxon>
        <taxon>Arthropoda</taxon>
        <taxon>Chelicerata</taxon>
        <taxon>Arachnida</taxon>
        <taxon>Araneae</taxon>
        <taxon>Araneomorphae</taxon>
        <taxon>Entelegynae</taxon>
        <taxon>Araneoidea</taxon>
        <taxon>Nephilidae</taxon>
        <taxon>Trichonephila</taxon>
    </lineage>
</organism>
<gene>
    <name evidence="3" type="ORF">TNCT_585001</name>
</gene>
<evidence type="ECO:0000256" key="1">
    <source>
        <dbReference type="SAM" id="Coils"/>
    </source>
</evidence>
<feature type="transmembrane region" description="Helical" evidence="2">
    <location>
        <begin position="140"/>
        <end position="158"/>
    </location>
</feature>
<dbReference type="EMBL" id="BMAO01006020">
    <property type="protein sequence ID" value="GFR05497.1"/>
    <property type="molecule type" value="Genomic_DNA"/>
</dbReference>
<name>A0A8X6LEJ3_TRICU</name>
<keyword evidence="2" id="KW-1133">Transmembrane helix</keyword>
<comment type="caution">
    <text evidence="3">The sequence shown here is derived from an EMBL/GenBank/DDBJ whole genome shotgun (WGS) entry which is preliminary data.</text>
</comment>
<proteinExistence type="predicted"/>
<dbReference type="OrthoDB" id="6436622at2759"/>
<keyword evidence="4" id="KW-1185">Reference proteome</keyword>
<keyword evidence="2" id="KW-0472">Membrane</keyword>
<evidence type="ECO:0000313" key="4">
    <source>
        <dbReference type="Proteomes" id="UP000887116"/>
    </source>
</evidence>
<dbReference type="AlphaFoldDB" id="A0A8X6LEJ3"/>
<sequence length="472" mass="53932">MLSTELGLAPSDNLKIIELKDLVTKSDGYDEFVKDVLNVIVEERTTTEKQKAMELEDKQKAVAVAQQQEREFELEKLNIQLEMQKLSQAPVKCISNYVVANELDRKACGLILIMIYVFTSYSMITCVQRMLTWQVGFPEMAYGCSIVGLFTVITYIYGTCFGVFTYDPPYDLGAEKSREAAVEDDSGRASISTLSDLNSSESFEEISMEELQKILEEISKENDKCIQKAALNNLKRIELLTQETDEYARKLVEYDERLHESYSLETDKYVKISTAEVDENLKLSAAFTEQRVLLATAVDGVNIKRDVVDYIHKRSLDLLKYNQKIESQSTAEYGKLKMANLNRFKSLQSKAVTTDKERSIYIYGTFFGVFTHDLPYNLDTEESRKAAVGDDRGRTSKATVSGLEKSEEISMGDLQKLLHEISTENDERIRKALLENQKRIESLSQKLMNVLKNQLNTMKGSMNHTHWRRTRV</sequence>
<evidence type="ECO:0000256" key="2">
    <source>
        <dbReference type="SAM" id="Phobius"/>
    </source>
</evidence>
<feature type="transmembrane region" description="Helical" evidence="2">
    <location>
        <begin position="109"/>
        <end position="128"/>
    </location>
</feature>
<feature type="coiled-coil region" evidence="1">
    <location>
        <begin position="208"/>
        <end position="257"/>
    </location>
</feature>
<evidence type="ECO:0000313" key="3">
    <source>
        <dbReference type="EMBL" id="GFR05497.1"/>
    </source>
</evidence>
<reference evidence="3" key="1">
    <citation type="submission" date="2020-07" db="EMBL/GenBank/DDBJ databases">
        <title>Multicomponent nature underlies the extraordinary mechanical properties of spider dragline silk.</title>
        <authorList>
            <person name="Kono N."/>
            <person name="Nakamura H."/>
            <person name="Mori M."/>
            <person name="Yoshida Y."/>
            <person name="Ohtoshi R."/>
            <person name="Malay A.D."/>
            <person name="Moran D.A.P."/>
            <person name="Tomita M."/>
            <person name="Numata K."/>
            <person name="Arakawa K."/>
        </authorList>
    </citation>
    <scope>NUCLEOTIDE SEQUENCE</scope>
</reference>
<accession>A0A8X6LEJ3</accession>
<dbReference type="Proteomes" id="UP000887116">
    <property type="component" value="Unassembled WGS sequence"/>
</dbReference>
<keyword evidence="1" id="KW-0175">Coiled coil</keyword>
<keyword evidence="2" id="KW-0812">Transmembrane</keyword>
<protein>
    <submittedName>
        <fullName evidence="3">Uncharacterized protein</fullName>
    </submittedName>
</protein>